<proteinExistence type="predicted"/>
<organism evidence="1 2">
    <name type="scientific">Panagrolaimus sp. PS1159</name>
    <dbReference type="NCBI Taxonomy" id="55785"/>
    <lineage>
        <taxon>Eukaryota</taxon>
        <taxon>Metazoa</taxon>
        <taxon>Ecdysozoa</taxon>
        <taxon>Nematoda</taxon>
        <taxon>Chromadorea</taxon>
        <taxon>Rhabditida</taxon>
        <taxon>Tylenchina</taxon>
        <taxon>Panagrolaimomorpha</taxon>
        <taxon>Panagrolaimoidea</taxon>
        <taxon>Panagrolaimidae</taxon>
        <taxon>Panagrolaimus</taxon>
    </lineage>
</organism>
<sequence length="971" mass="106285">MADNVLVIGSGGREHALAWKLSQSPFVGKIFIAPENATEFSCGNEIPNLDDIEVVKKFCQKYFIKLVVIGPEKQICDGWEEELSKISKVFAPSQKASQIEASKSFAKDFMKSQKIPTAGYKTFSFITDAAEYIKNSNFSTFVIKEDGLCAGKGVFIVNSKEAAHEKLYTLTISSKSPIIIEEFLEGFEISALCFSDGKNIQIMPFSQDHKRAFEGDRGENTGGMGAIAPLFLSESMEKEIKEILQKTVHALKDQGVEYKGVLYAGLMITKNGPKVLEYNCRFGDPETQVLLRLLNSDLYQICLACCNGNLNEIQIEWSNKCAIGFVIASNGYPNSFTKGAEISGIPVDSDEVVTFFAGVKKSADETLQNSGGRVLCVTAIGKSFYDAKTKALEVVEKINFSEKFYRRDIGRFVMSKRNPMSYESAGVNITEGNALVDSIKSACKITLIPGTEQIGGFGALIDLKKAGFTDPLLVLGMDGVGTKLEIASEVGSFSSLGYDLVGMCVNDVLCHGAAPIAFLDYYVTGKLKKEEAAEVICGIAKACKEVGAALVGGETAEMPGVYSPKQWDLAGCCIAAKEREWPTLPEFDNIRIDDIIIGIASNGLHSNGFSLVRKIFRESGITFDKPTPWNANNTFGDELLRPTKLYVKPLLQLVTSNQIKALAHITGGGLIENVPRILPQTLSAEIDCKKLHILEIFKWLQKAGDIEAKEMFRTFNCGIGMVAVLDQSKASFVLAEIEKAGIHAYEIGKICKKSESGKSIKLQNIEDVFDFGDAGIVVQKRANVAVFISGTGSNMINLINLASNPSSHCTIRLVICNKPEAKGLERARERGIEAICIPHGDDRHVFEEKIHQELIKRDIDFICLAGFMRILTGEFTQKWANRIINIHPSLLPSFKGKDAVKLALEAGVKITGCTAHFVSEEVDAGKIIAQDVVAVEDNDDEKTLHAKIQEKEHSMFPKVMEIVAKSIVFGI</sequence>
<evidence type="ECO:0000313" key="1">
    <source>
        <dbReference type="Proteomes" id="UP000887580"/>
    </source>
</evidence>
<protein>
    <submittedName>
        <fullName evidence="2">Uncharacterized protein</fullName>
    </submittedName>
</protein>
<dbReference type="WBParaSite" id="PS1159_v2.g14793.t1">
    <property type="protein sequence ID" value="PS1159_v2.g14793.t1"/>
    <property type="gene ID" value="PS1159_v2.g14793"/>
</dbReference>
<evidence type="ECO:0000313" key="2">
    <source>
        <dbReference type="WBParaSite" id="PS1159_v2.g14793.t1"/>
    </source>
</evidence>
<reference evidence="2" key="1">
    <citation type="submission" date="2022-11" db="UniProtKB">
        <authorList>
            <consortium name="WormBaseParasite"/>
        </authorList>
    </citation>
    <scope>IDENTIFICATION</scope>
</reference>
<dbReference type="Proteomes" id="UP000887580">
    <property type="component" value="Unplaced"/>
</dbReference>
<name>A0AC35F7J6_9BILA</name>
<accession>A0AC35F7J6</accession>